<evidence type="ECO:0000256" key="3">
    <source>
        <dbReference type="SAM" id="MobiDB-lite"/>
    </source>
</evidence>
<dbReference type="InterPro" id="IPR045128">
    <property type="entry name" value="PI31-like"/>
</dbReference>
<sequence>MANPQMVMLVINSSRPRFRNNHDKVAFVVHATLVASGYKLVVVGRPALAEDSPAQGSKKVVVKCLPIGDKLLVVAVAEGATEPAHLKIRVKRYAAESREEGDYDAQFKNLDRLVTKLQNQILYKLDEGLKPVAYTTRTSSKRNREPDEPVYYPRRPFPLGPQFHHPSGVVVVDRPDYSNLIPGPHAGIFPVVSDAFGDGSMLVEPHDLGMLHRFCDQIQRGFMGSSQPILPPPGARYDPIGPGFETGRFGR</sequence>
<feature type="domain" description="PI31 proteasome regulator N-terminal" evidence="4">
    <location>
        <begin position="55"/>
        <end position="130"/>
    </location>
</feature>
<dbReference type="AlphaFoldDB" id="A0A8X7WBE9"/>
<evidence type="ECO:0000313" key="5">
    <source>
        <dbReference type="EMBL" id="KAG2325770.1"/>
    </source>
</evidence>
<dbReference type="GO" id="GO:0043161">
    <property type="term" value="P:proteasome-mediated ubiquitin-dependent protein catabolic process"/>
    <property type="evidence" value="ECO:0007669"/>
    <property type="project" value="InterPro"/>
</dbReference>
<dbReference type="Pfam" id="PF11566">
    <property type="entry name" value="PI31_Prot_N"/>
    <property type="match status" value="2"/>
</dbReference>
<gene>
    <name evidence="5" type="ORF">Bca52824_008498</name>
</gene>
<evidence type="ECO:0000259" key="4">
    <source>
        <dbReference type="Pfam" id="PF11566"/>
    </source>
</evidence>
<evidence type="ECO:0000256" key="1">
    <source>
        <dbReference type="ARBA" id="ARBA00006405"/>
    </source>
</evidence>
<name>A0A8X7WBE9_BRACI</name>
<dbReference type="GO" id="GO:0004866">
    <property type="term" value="F:endopeptidase inhibitor activity"/>
    <property type="evidence" value="ECO:0007669"/>
    <property type="project" value="InterPro"/>
</dbReference>
<dbReference type="OrthoDB" id="68090at2759"/>
<evidence type="ECO:0000256" key="2">
    <source>
        <dbReference type="ARBA" id="ARBA00022942"/>
    </source>
</evidence>
<comment type="caution">
    <text evidence="5">The sequence shown here is derived from an EMBL/GenBank/DDBJ whole genome shotgun (WGS) entry which is preliminary data.</text>
</comment>
<dbReference type="PANTHER" id="PTHR13266:SF1">
    <property type="entry name" value="PROTEASOME INHIBITOR PI31 SUBUNIT"/>
    <property type="match status" value="1"/>
</dbReference>
<organism evidence="5 6">
    <name type="scientific">Brassica carinata</name>
    <name type="common">Ethiopian mustard</name>
    <name type="synonym">Abyssinian cabbage</name>
    <dbReference type="NCBI Taxonomy" id="52824"/>
    <lineage>
        <taxon>Eukaryota</taxon>
        <taxon>Viridiplantae</taxon>
        <taxon>Streptophyta</taxon>
        <taxon>Embryophyta</taxon>
        <taxon>Tracheophyta</taxon>
        <taxon>Spermatophyta</taxon>
        <taxon>Magnoliopsida</taxon>
        <taxon>eudicotyledons</taxon>
        <taxon>Gunneridae</taxon>
        <taxon>Pentapetalae</taxon>
        <taxon>rosids</taxon>
        <taxon>malvids</taxon>
        <taxon>Brassicales</taxon>
        <taxon>Brassicaceae</taxon>
        <taxon>Brassiceae</taxon>
        <taxon>Brassica</taxon>
    </lineage>
</organism>
<dbReference type="GO" id="GO:0000502">
    <property type="term" value="C:proteasome complex"/>
    <property type="evidence" value="ECO:0007669"/>
    <property type="project" value="UniProtKB-KW"/>
</dbReference>
<dbReference type="PANTHER" id="PTHR13266">
    <property type="entry name" value="PROTEASOME INHIBITOR"/>
    <property type="match status" value="1"/>
</dbReference>
<keyword evidence="6" id="KW-1185">Reference proteome</keyword>
<reference evidence="5 6" key="1">
    <citation type="submission" date="2020-02" db="EMBL/GenBank/DDBJ databases">
        <authorList>
            <person name="Ma Q."/>
            <person name="Huang Y."/>
            <person name="Song X."/>
            <person name="Pei D."/>
        </authorList>
    </citation>
    <scope>NUCLEOTIDE SEQUENCE [LARGE SCALE GENOMIC DNA]</scope>
    <source>
        <strain evidence="5">Sxm20200214</strain>
        <tissue evidence="5">Leaf</tissue>
    </source>
</reference>
<accession>A0A8X7WBE9</accession>
<dbReference type="EMBL" id="JAAMPC010000002">
    <property type="protein sequence ID" value="KAG2325770.1"/>
    <property type="molecule type" value="Genomic_DNA"/>
</dbReference>
<dbReference type="Proteomes" id="UP000886595">
    <property type="component" value="Unassembled WGS sequence"/>
</dbReference>
<evidence type="ECO:0000313" key="6">
    <source>
        <dbReference type="Proteomes" id="UP000886595"/>
    </source>
</evidence>
<dbReference type="InterPro" id="IPR021625">
    <property type="entry name" value="PI31_Prot_N"/>
</dbReference>
<proteinExistence type="inferred from homology"/>
<dbReference type="GO" id="GO:0070628">
    <property type="term" value="F:proteasome binding"/>
    <property type="evidence" value="ECO:0007669"/>
    <property type="project" value="InterPro"/>
</dbReference>
<keyword evidence="2" id="KW-0647">Proteasome</keyword>
<feature type="region of interest" description="Disordered" evidence="3">
    <location>
        <begin position="225"/>
        <end position="251"/>
    </location>
</feature>
<feature type="domain" description="PI31 proteasome regulator N-terminal" evidence="4">
    <location>
        <begin position="15"/>
        <end position="49"/>
    </location>
</feature>
<protein>
    <recommendedName>
        <fullName evidence="4">PI31 proteasome regulator N-terminal domain-containing protein</fullName>
    </recommendedName>
</protein>
<dbReference type="Gene3D" id="3.40.1000.30">
    <property type="match status" value="2"/>
</dbReference>
<comment type="similarity">
    <text evidence="1">Belongs to the proteasome inhibitor PI31 family.</text>
</comment>